<evidence type="ECO:0000313" key="2">
    <source>
        <dbReference type="EMBL" id="MDP0398129.1"/>
    </source>
</evidence>
<feature type="signal peptide" evidence="1">
    <location>
        <begin position="1"/>
        <end position="17"/>
    </location>
</feature>
<protein>
    <recommendedName>
        <fullName evidence="4">Lipoprotein LpqN</fullName>
    </recommendedName>
</protein>
<reference evidence="2" key="1">
    <citation type="submission" date="2023-08" db="EMBL/GenBank/DDBJ databases">
        <title>The draft genome of Tsukamurella strandjordii strain 050030.</title>
        <authorList>
            <person name="Zhao F."/>
            <person name="Feng Y."/>
            <person name="Zong Z."/>
        </authorList>
    </citation>
    <scope>NUCLEOTIDE SEQUENCE</scope>
    <source>
        <strain evidence="2">050030</strain>
    </source>
</reference>
<keyword evidence="1" id="KW-0732">Signal</keyword>
<evidence type="ECO:0000313" key="3">
    <source>
        <dbReference type="Proteomes" id="UP001178281"/>
    </source>
</evidence>
<dbReference type="RefSeq" id="WP_305111092.1">
    <property type="nucleotide sequence ID" value="NZ_JAUTIX010000003.1"/>
</dbReference>
<name>A0AA90NGN1_9ACTN</name>
<gene>
    <name evidence="2" type="ORF">Q7X28_09335</name>
</gene>
<dbReference type="Proteomes" id="UP001178281">
    <property type="component" value="Unassembled WGS sequence"/>
</dbReference>
<dbReference type="PROSITE" id="PS51257">
    <property type="entry name" value="PROKAR_LIPOPROTEIN"/>
    <property type="match status" value="1"/>
</dbReference>
<comment type="caution">
    <text evidence="2">The sequence shown here is derived from an EMBL/GenBank/DDBJ whole genome shotgun (WGS) entry which is preliminary data.</text>
</comment>
<feature type="chain" id="PRO_5041709465" description="Lipoprotein LpqN" evidence="1">
    <location>
        <begin position="18"/>
        <end position="203"/>
    </location>
</feature>
<keyword evidence="3" id="KW-1185">Reference proteome</keyword>
<proteinExistence type="predicted"/>
<evidence type="ECO:0000256" key="1">
    <source>
        <dbReference type="SAM" id="SignalP"/>
    </source>
</evidence>
<dbReference type="EMBL" id="JAUTIX010000003">
    <property type="protein sequence ID" value="MDP0398129.1"/>
    <property type="molecule type" value="Genomic_DNA"/>
</dbReference>
<accession>A0AA90NGN1</accession>
<evidence type="ECO:0008006" key="4">
    <source>
        <dbReference type="Google" id="ProtNLM"/>
    </source>
</evidence>
<dbReference type="AlphaFoldDB" id="A0AA90NGN1"/>
<organism evidence="2 3">
    <name type="scientific">Tsukamurella strandjordii</name>
    <dbReference type="NCBI Taxonomy" id="147577"/>
    <lineage>
        <taxon>Bacteria</taxon>
        <taxon>Bacillati</taxon>
        <taxon>Actinomycetota</taxon>
        <taxon>Actinomycetes</taxon>
        <taxon>Mycobacteriales</taxon>
        <taxon>Tsukamurellaceae</taxon>
        <taxon>Tsukamurella</taxon>
    </lineage>
</organism>
<sequence length="203" mass="22476">MRRIVGFLLATALLATSCGTQKPAINGGPERSTCDATKPTGEAVILEAPITVKIPKLPRWWTAERTMPDSLSVITRQPERLLSASLTIRVGQATRQDDAEGSLQFLAGLRMPSWKETSREAIRVCGLRGIESVGVYEEPRTVHSRDSDKRPYSRQLTKAFLLVGDRVGTTLYMIQASVRISDETTEFDTDIALMLDNLEIVRS</sequence>